<evidence type="ECO:0000313" key="2">
    <source>
        <dbReference type="Proteomes" id="UP001224926"/>
    </source>
</evidence>
<dbReference type="EMBL" id="CP101875">
    <property type="protein sequence ID" value="WMT10359.1"/>
    <property type="molecule type" value="Genomic_DNA"/>
</dbReference>
<proteinExistence type="predicted"/>
<dbReference type="AlphaFoldDB" id="A0AAF0PJ09"/>
<accession>A0AAF0PJ09</accession>
<geneLocation type="plasmid" evidence="1 2">
    <name>unnamed2</name>
</geneLocation>
<dbReference type="GeneID" id="39860320"/>
<evidence type="ECO:0000313" key="1">
    <source>
        <dbReference type="EMBL" id="WMT10359.1"/>
    </source>
</evidence>
<organism evidence="1 2">
    <name type="scientific">Natrinema thermotolerans</name>
    <dbReference type="NCBI Taxonomy" id="121872"/>
    <lineage>
        <taxon>Archaea</taxon>
        <taxon>Methanobacteriati</taxon>
        <taxon>Methanobacteriota</taxon>
        <taxon>Stenosarchaea group</taxon>
        <taxon>Halobacteria</taxon>
        <taxon>Halobacteriales</taxon>
        <taxon>Natrialbaceae</taxon>
        <taxon>Natrinema</taxon>
    </lineage>
</organism>
<gene>
    <name evidence="1" type="ORF">NP511_22605</name>
</gene>
<dbReference type="RefSeq" id="WP_049967000.1">
    <property type="nucleotide sequence ID" value="NZ_CP101875.1"/>
</dbReference>
<dbReference type="GeneID" id="84216793"/>
<protein>
    <submittedName>
        <fullName evidence="1">Uncharacterized protein</fullName>
    </submittedName>
</protein>
<reference evidence="1 2" key="1">
    <citation type="submission" date="2022-07" db="EMBL/GenBank/DDBJ databases">
        <title>Two temperate virus in Haloterrigena jeotgali A29.</title>
        <authorList>
            <person name="Deng X."/>
        </authorList>
    </citation>
    <scope>NUCLEOTIDE SEQUENCE [LARGE SCALE GENOMIC DNA]</scope>
    <source>
        <strain evidence="1 2">A29</strain>
        <plasmid evidence="1 2">unnamed2</plasmid>
    </source>
</reference>
<name>A0AAF0PJ09_9EURY</name>
<keyword evidence="1" id="KW-0614">Plasmid</keyword>
<keyword evidence="2" id="KW-1185">Reference proteome</keyword>
<dbReference type="Proteomes" id="UP001224926">
    <property type="component" value="Plasmid unnamed2"/>
</dbReference>
<sequence>MRSNCIACGSPTKSHHIATTDGVEQFCCHSCWQHRDDDDIQEALREYNVLTGERLDELRETFRSFDPVDDLEVSFSDLPVGQGHEIRRGAGGEIFELAGAEQVGKGVIFDGPFAGVTNEVDLPRDPEEPIYAAFGFTPSGDDHEPAYLAWLCIGDDGDALSTAVDSLAAAMRGEPDV</sequence>